<reference evidence="3" key="1">
    <citation type="submission" date="2015-10" db="EMBL/GenBank/DDBJ databases">
        <title>Analysis of five complete genome sequences for members of the class Peribacteria in the recently recognized Peregrinibacteria bacterial phylum.</title>
        <authorList>
            <person name="Anantharaman K."/>
            <person name="Brown C.T."/>
            <person name="Burstein D."/>
            <person name="Castelle C.J."/>
            <person name="Probst A.J."/>
            <person name="Thomas B.C."/>
            <person name="Williams K.H."/>
            <person name="Banfield J.F."/>
        </authorList>
    </citation>
    <scope>NUCLEOTIDE SEQUENCE [LARGE SCALE GENOMIC DNA]</scope>
</reference>
<sequence length="1876" mass="207768">MTQKLFPYFGSEGLREARLIFMSSEKPSERSGEAMRENLEKLGPRYAEVIKQLHDAASYAGDANLAKLLEDPETQQMIAAQVELPPGELTKKWLNEIALVFLRKAHEAFKSEDSEVRGWKDKTTDQAKKCAEIFRTTLSEIDAAKKTYGEELPGFGGDEGKALLELMRRGADQPKLKEKFDKLLDLQKEMLWADETALGKTAHWKARLTTVGVADAALAPLDATVDPTARRKLLLELVRSAAGVLESKDQKIVGDAIGKIDEALTRVDDERKEHLMRRFPERLKYLYRLGGSDMDAVLENAVARDGMFSFDIFETNLRELMGVKLEPKNRTDLLRTLGLASDKERKVVTEDAIKKAAEYLRATLKLNNPTGISLSALALRARLPEAAANELAESKLQIGLGTLIEMAQKINALAVGPVSDPVEKYLESVLLDSKQINGKDRKVLKDKARFMEMVGFLLYGDGANPLERGAKAAQAAEKFWKDTIGDPGLVETIDGTGVVKEGKEPAVTNAIKTLQVTVKASEWHTAMRDGGVHELTWKDTAKQYASALGTTVAAAAPIWWDYIKSIPRNFWDSEGDPALRTILDRRKGLEQGKAALGSLLTTSNGAKDLLQRSEVGLGHLKAAQEQAIKGDAVTSPRDNIEQARALLMANQYVIGQLNVLGWNMRSKRLRQLTLWMSMFKGTTKDPEAGLKAAKQLLQASAALVTPEAQDTFVDEQMAKMNATDKQAFLGYTDARALVENQEGRDITAPLKQRGLTLKPRALDLLRQTKDPANPALNLAANVGRWLMDPPDRVSASLLIVLQDSPAKAAFITAFITGAEQTYTHQGREEKVTVADARMAVDVLQQRLLFEMRGSIKAREQIEDEDEFTNPVDRWLRTGIESMKELWNTDMVGKAEVIAILFAAYWMIKEAWKSKKGKFVLLGLPVLLGANAIIKQRTGRDLMGENLRFKNKEDRASPLEAFRRRGAALDKRYAVLMQPSGQAAIRALMNEKNPVSVAELLDWRNAVKSGGGKKFSVGKPASLQITDIADNLGTIDSTEKPYEIAYLAFEALCADVARINGLTGGNTDTNAEQGADLIRQRYVMKRSAGLQPATMFEVIMSECQMPTKEMLENRSYLEAVADLFGYTYDEAAALVKKYGVQAWVMMKQGVHKVPEIAGAAVDYAGAGWDGFKNWAALTWAKGKPEMTESISALWRFLSTTTVAGGMTLVSVTPDAASWVIDKSIFVANGGKDIALATYRTLLRNGVTGPILDSFIKELKSVTGWDIDASWKTPEHKEKLSDLGTFIEELSKQVSSVAELPPNHEVYFKDLLKSIKGFVIDGGPEKTQDRLLTYELARRQVFSFLAAERIRAIKSLKGKPAKDLHLTLPLRPSWTADAKQFHTENSKDLIYPYFYDNYSLSVMLSALGNQQTFVGLMKLFVEKRPDLIRSQVFDWLLWPGIHEYVTRDEAGAFLLKQMESYIGNLLMDAEKTLKPDEFKRYKAYVSTLMTNVMAEMILDTDADKKPVDLKLLKGQAKEFYRQLLMRRGTLDSHTDMARANLELYEQFAQPAVPGKPQLDEPVDLLEVANDKDLRWILLGEAPPESAPAAPAAPGAPPAAPTRMPTTDVDRLRSQLDTKIGSPAGRKELLAALNRPGIGALEGEIRAKFDALPVLANPDMGAKPEDVEQFVTGLLGKTAPKAEAIGKKYLDDLIENRGMTEDQRMQFADWFANEIASKRSEYPGHPRFQRFLDQGAAALLSQTAEALSKIPRATLLSDPRIKATYEHTLLALYQMTAEGKDHVLSDDASRLLEYVLFGGEKGKYQEYVNYLTAHGRLAPPSLLTGGGRRMRNPGTWFSPYATDAEMRLSLGASMSASTIASIANNFIQPHHTDAKAVPW</sequence>
<accession>A0A0S1SKH5</accession>
<dbReference type="STRING" id="1735162.PeribacterB2_0241"/>
<feature type="region of interest" description="Disordered" evidence="1">
    <location>
        <begin position="1580"/>
        <end position="1603"/>
    </location>
</feature>
<dbReference type="EMBL" id="CP013065">
    <property type="protein sequence ID" value="ALM12940.1"/>
    <property type="molecule type" value="Genomic_DNA"/>
</dbReference>
<accession>A0A0S1SQ15</accession>
<accession>A0A0S1SG90</accession>
<feature type="compositionally biased region" description="Low complexity" evidence="1">
    <location>
        <begin position="1580"/>
        <end position="1590"/>
    </location>
</feature>
<evidence type="ECO:0000313" key="2">
    <source>
        <dbReference type="EMBL" id="ALM12940.1"/>
    </source>
</evidence>
<name>A0A0S1SUB9_9BACT</name>
<evidence type="ECO:0000313" key="3">
    <source>
        <dbReference type="Proteomes" id="UP000069135"/>
    </source>
</evidence>
<proteinExistence type="predicted"/>
<accession>A0A0S1SR55</accession>
<protein>
    <submittedName>
        <fullName evidence="2">Uncharacterized protein</fullName>
    </submittedName>
</protein>
<evidence type="ECO:0000256" key="1">
    <source>
        <dbReference type="SAM" id="MobiDB-lite"/>
    </source>
</evidence>
<gene>
    <name evidence="2" type="ORF">PeribacterD1_0241</name>
</gene>
<accession>A0A0S1SUB9</accession>
<reference evidence="2 3" key="2">
    <citation type="journal article" date="2016" name="PeerJ">
        <title>Analysis of five complete genome sequences for members of the class Peribacteria in the recently recognized Peregrinibacteria bacterial phylum.</title>
        <authorList>
            <person name="Anantharaman K."/>
            <person name="Brown C.T."/>
            <person name="Burstein D."/>
            <person name="Castelle C.J."/>
            <person name="Probst A.J."/>
            <person name="Thomas B.C."/>
            <person name="Williams K.H."/>
            <person name="Banfield J.F."/>
        </authorList>
    </citation>
    <scope>NUCLEOTIDE SEQUENCE [LARGE SCALE GENOMIC DNA]</scope>
    <source>
        <strain evidence="2">RIFOXYD1_FULL_PER-ii_59_16</strain>
    </source>
</reference>
<organism evidence="2 3">
    <name type="scientific">Candidatus Peribacter riflensis</name>
    <dbReference type="NCBI Taxonomy" id="1735162"/>
    <lineage>
        <taxon>Bacteria</taxon>
        <taxon>Candidatus Peregrinibacteriota</taxon>
        <taxon>Candidatus Peribacteria</taxon>
        <taxon>Candidatus Peribacterales</taxon>
        <taxon>Candidatus Peribacteraceae</taxon>
        <taxon>Candidatus Peribacter</taxon>
    </lineage>
</organism>
<dbReference type="Proteomes" id="UP000069135">
    <property type="component" value="Chromosome"/>
</dbReference>
<dbReference type="KEGG" id="prf:PeribacterA2_0241"/>